<dbReference type="NCBIfam" id="TIGR00726">
    <property type="entry name" value="peptidoglycan editing factor PgeF"/>
    <property type="match status" value="1"/>
</dbReference>
<dbReference type="AlphaFoldDB" id="A0A9D7FDW3"/>
<evidence type="ECO:0000256" key="1">
    <source>
        <dbReference type="ARBA" id="ARBA00000553"/>
    </source>
</evidence>
<keyword evidence="3" id="KW-0808">Transferase</keyword>
<keyword evidence="5" id="KW-0378">Hydrolase</keyword>
<proteinExistence type="inferred from homology"/>
<comment type="catalytic activity">
    <reaction evidence="1">
        <text>inosine + phosphate = alpha-D-ribose 1-phosphate + hypoxanthine</text>
        <dbReference type="Rhea" id="RHEA:27646"/>
        <dbReference type="ChEBI" id="CHEBI:17368"/>
        <dbReference type="ChEBI" id="CHEBI:17596"/>
        <dbReference type="ChEBI" id="CHEBI:43474"/>
        <dbReference type="ChEBI" id="CHEBI:57720"/>
        <dbReference type="EC" id="2.4.2.1"/>
    </reaction>
    <physiologicalReaction direction="left-to-right" evidence="1">
        <dbReference type="Rhea" id="RHEA:27647"/>
    </physiologicalReaction>
</comment>
<comment type="similarity">
    <text evidence="2 10">Belongs to the purine nucleoside phosphorylase YfiH/LACC1 family.</text>
</comment>
<dbReference type="GO" id="GO:0005507">
    <property type="term" value="F:copper ion binding"/>
    <property type="evidence" value="ECO:0007669"/>
    <property type="project" value="TreeGrafter"/>
</dbReference>
<comment type="catalytic activity">
    <reaction evidence="7">
        <text>adenosine + H2O + H(+) = inosine + NH4(+)</text>
        <dbReference type="Rhea" id="RHEA:24408"/>
        <dbReference type="ChEBI" id="CHEBI:15377"/>
        <dbReference type="ChEBI" id="CHEBI:15378"/>
        <dbReference type="ChEBI" id="CHEBI:16335"/>
        <dbReference type="ChEBI" id="CHEBI:17596"/>
        <dbReference type="ChEBI" id="CHEBI:28938"/>
        <dbReference type="EC" id="3.5.4.4"/>
    </reaction>
    <physiologicalReaction direction="left-to-right" evidence="7">
        <dbReference type="Rhea" id="RHEA:24409"/>
    </physiologicalReaction>
</comment>
<evidence type="ECO:0000313" key="12">
    <source>
        <dbReference type="Proteomes" id="UP000886602"/>
    </source>
</evidence>
<dbReference type="CDD" id="cd16833">
    <property type="entry name" value="YfiH"/>
    <property type="match status" value="1"/>
</dbReference>
<dbReference type="PANTHER" id="PTHR30616:SF2">
    <property type="entry name" value="PURINE NUCLEOSIDE PHOSPHORYLASE LACC1"/>
    <property type="match status" value="1"/>
</dbReference>
<evidence type="ECO:0000256" key="4">
    <source>
        <dbReference type="ARBA" id="ARBA00022723"/>
    </source>
</evidence>
<evidence type="ECO:0000256" key="2">
    <source>
        <dbReference type="ARBA" id="ARBA00007353"/>
    </source>
</evidence>
<evidence type="ECO:0000256" key="8">
    <source>
        <dbReference type="ARBA" id="ARBA00048968"/>
    </source>
</evidence>
<keyword evidence="6" id="KW-0862">Zinc</keyword>
<comment type="caution">
    <text evidence="11">The sequence shown here is derived from an EMBL/GenBank/DDBJ whole genome shotgun (WGS) entry which is preliminary data.</text>
</comment>
<dbReference type="Pfam" id="PF02578">
    <property type="entry name" value="Cu-oxidase_4"/>
    <property type="match status" value="1"/>
</dbReference>
<dbReference type="SUPFAM" id="SSF64438">
    <property type="entry name" value="CNF1/YfiH-like putative cysteine hydrolases"/>
    <property type="match status" value="1"/>
</dbReference>
<evidence type="ECO:0000313" key="11">
    <source>
        <dbReference type="EMBL" id="MBK7423867.1"/>
    </source>
</evidence>
<evidence type="ECO:0000256" key="9">
    <source>
        <dbReference type="ARBA" id="ARBA00049893"/>
    </source>
</evidence>
<dbReference type="GO" id="GO:0016787">
    <property type="term" value="F:hydrolase activity"/>
    <property type="evidence" value="ECO:0007669"/>
    <property type="project" value="UniProtKB-KW"/>
</dbReference>
<accession>A0A9D7FDW3</accession>
<dbReference type="InterPro" id="IPR003730">
    <property type="entry name" value="Cu_polyphenol_OxRdtase"/>
</dbReference>
<evidence type="ECO:0000256" key="10">
    <source>
        <dbReference type="RuleBase" id="RU361274"/>
    </source>
</evidence>
<dbReference type="Gene3D" id="3.60.140.10">
    <property type="entry name" value="CNF1/YfiH-like putative cysteine hydrolases"/>
    <property type="match status" value="1"/>
</dbReference>
<dbReference type="GO" id="GO:0017061">
    <property type="term" value="F:S-methyl-5-thioadenosine phosphorylase activity"/>
    <property type="evidence" value="ECO:0007669"/>
    <property type="project" value="UniProtKB-EC"/>
</dbReference>
<dbReference type="Proteomes" id="UP000886602">
    <property type="component" value="Unassembled WGS sequence"/>
</dbReference>
<evidence type="ECO:0000256" key="3">
    <source>
        <dbReference type="ARBA" id="ARBA00022679"/>
    </source>
</evidence>
<dbReference type="InterPro" id="IPR038371">
    <property type="entry name" value="Cu_polyphenol_OxRdtase_sf"/>
</dbReference>
<reference evidence="11" key="1">
    <citation type="submission" date="2020-10" db="EMBL/GenBank/DDBJ databases">
        <title>Connecting structure to function with the recovery of over 1000 high-quality activated sludge metagenome-assembled genomes encoding full-length rRNA genes using long-read sequencing.</title>
        <authorList>
            <person name="Singleton C.M."/>
            <person name="Petriglieri F."/>
            <person name="Kristensen J.M."/>
            <person name="Kirkegaard R.H."/>
            <person name="Michaelsen T.Y."/>
            <person name="Andersen M.H."/>
            <person name="Karst S.M."/>
            <person name="Dueholm M.S."/>
            <person name="Nielsen P.H."/>
            <person name="Albertsen M."/>
        </authorList>
    </citation>
    <scope>NUCLEOTIDE SEQUENCE</scope>
    <source>
        <strain evidence="11">EsbW_18-Q3-R4-48_MAXAC.044</strain>
    </source>
</reference>
<dbReference type="InterPro" id="IPR011324">
    <property type="entry name" value="Cytotoxic_necrot_fac-like_cat"/>
</dbReference>
<gene>
    <name evidence="11" type="primary">pgeF</name>
    <name evidence="11" type="ORF">IPJ48_12595</name>
</gene>
<evidence type="ECO:0000256" key="7">
    <source>
        <dbReference type="ARBA" id="ARBA00047989"/>
    </source>
</evidence>
<organism evidence="11 12">
    <name type="scientific">Candidatus Propionivibrio dominans</name>
    <dbReference type="NCBI Taxonomy" id="2954373"/>
    <lineage>
        <taxon>Bacteria</taxon>
        <taxon>Pseudomonadati</taxon>
        <taxon>Pseudomonadota</taxon>
        <taxon>Betaproteobacteria</taxon>
        <taxon>Rhodocyclales</taxon>
        <taxon>Rhodocyclaceae</taxon>
        <taxon>Propionivibrio</taxon>
    </lineage>
</organism>
<protein>
    <recommendedName>
        <fullName evidence="10">Purine nucleoside phosphorylase</fullName>
    </recommendedName>
</protein>
<comment type="catalytic activity">
    <reaction evidence="9">
        <text>S-methyl-5'-thioadenosine + phosphate = 5-(methylsulfanyl)-alpha-D-ribose 1-phosphate + adenine</text>
        <dbReference type="Rhea" id="RHEA:11852"/>
        <dbReference type="ChEBI" id="CHEBI:16708"/>
        <dbReference type="ChEBI" id="CHEBI:17509"/>
        <dbReference type="ChEBI" id="CHEBI:43474"/>
        <dbReference type="ChEBI" id="CHEBI:58533"/>
        <dbReference type="EC" id="2.4.2.28"/>
    </reaction>
    <physiologicalReaction direction="left-to-right" evidence="9">
        <dbReference type="Rhea" id="RHEA:11853"/>
    </physiologicalReaction>
</comment>
<evidence type="ECO:0000256" key="6">
    <source>
        <dbReference type="ARBA" id="ARBA00022833"/>
    </source>
</evidence>
<comment type="catalytic activity">
    <reaction evidence="8">
        <text>adenosine + phosphate = alpha-D-ribose 1-phosphate + adenine</text>
        <dbReference type="Rhea" id="RHEA:27642"/>
        <dbReference type="ChEBI" id="CHEBI:16335"/>
        <dbReference type="ChEBI" id="CHEBI:16708"/>
        <dbReference type="ChEBI" id="CHEBI:43474"/>
        <dbReference type="ChEBI" id="CHEBI:57720"/>
        <dbReference type="EC" id="2.4.2.1"/>
    </reaction>
    <physiologicalReaction direction="left-to-right" evidence="8">
        <dbReference type="Rhea" id="RHEA:27643"/>
    </physiologicalReaction>
</comment>
<name>A0A9D7FDW3_9RHOO</name>
<dbReference type="PANTHER" id="PTHR30616">
    <property type="entry name" value="UNCHARACTERIZED PROTEIN YFIH"/>
    <property type="match status" value="1"/>
</dbReference>
<keyword evidence="4" id="KW-0479">Metal-binding</keyword>
<dbReference type="EMBL" id="JADJNC010000019">
    <property type="protein sequence ID" value="MBK7423867.1"/>
    <property type="molecule type" value="Genomic_DNA"/>
</dbReference>
<evidence type="ECO:0000256" key="5">
    <source>
        <dbReference type="ARBA" id="ARBA00022801"/>
    </source>
</evidence>
<sequence length="270" mass="28941">MERARTTRKTRTTKRTTVNSEWIVPDWPAPPNVRSLLTTRDGGTSLGPYASLNLGQHVGDDPQAVATNRARVSERLAGAGEPLWLEQVHGTRVVDATAFSSNEAPPQADAAFSRSVGVVCVVLTADCLPVLFCDDAGSVVAVAHAGWRGLLAGVLEETIVAMAVPGHALMAYLGPAIGPQAFAVGDEVRSAFVAVDAQAARAFTPSLPGKWLADIYRLARQRLAGQGVERVFGGSYCTVSEADRFFSYRRDGRTGRMAAMIWLDRESRDS</sequence>